<comment type="subcellular location">
    <subcellularLocation>
        <location evidence="2 8">Golgi apparatus membrane</location>
        <topology evidence="2 8">Multi-pass membrane protein</topology>
    </subcellularLocation>
</comment>
<keyword evidence="7 8" id="KW-0472">Membrane</keyword>
<dbReference type="RefSeq" id="XP_038730939.1">
    <property type="nucleotide sequence ID" value="XM_038878101.1"/>
</dbReference>
<dbReference type="AlphaFoldDB" id="A0A9P5ID03"/>
<proteinExistence type="inferred from homology"/>
<comment type="function">
    <text evidence="1 8">Golgi membrane protein involved in vesicular trafficking.</text>
</comment>
<dbReference type="GO" id="GO:0009306">
    <property type="term" value="P:protein secretion"/>
    <property type="evidence" value="ECO:0007669"/>
    <property type="project" value="TreeGrafter"/>
</dbReference>
<dbReference type="Proteomes" id="UP000710849">
    <property type="component" value="Unassembled WGS sequence"/>
</dbReference>
<comment type="similarity">
    <text evidence="3 8">Belongs to the TVP23 family.</text>
</comment>
<keyword evidence="8" id="KW-0333">Golgi apparatus</keyword>
<feature type="transmembrane region" description="Helical" evidence="8">
    <location>
        <begin position="19"/>
        <end position="38"/>
    </location>
</feature>
<evidence type="ECO:0000256" key="3">
    <source>
        <dbReference type="ARBA" id="ARBA00005467"/>
    </source>
</evidence>
<protein>
    <recommendedName>
        <fullName evidence="4 8">Golgi apparatus membrane protein TVP23</fullName>
    </recommendedName>
</protein>
<keyword evidence="10" id="KW-1185">Reference proteome</keyword>
<sequence>MEQNESAGSLSWRLSSHPITLLCFLGFRISSLLVYLFGMLFIKNFVMIFIITILLLAADFYYLKNIAGRRLVGLRWWNEVDPATGDSHWVFESSDPNTKIINPTDSRFFWLALYSQPLLWVGLAFVAIFRFEFIWLTLIGKFCLLLRIPGGHEYGIRVKTRCYTEGIANEYGCVVIALSLTVTNTLAFSRCDKFGQASNLAGSAMYSSGIAGNIASATIGRFFSR</sequence>
<feature type="transmembrane region" description="Helical" evidence="8">
    <location>
        <begin position="45"/>
        <end position="63"/>
    </location>
</feature>
<dbReference type="PANTHER" id="PTHR13019:SF7">
    <property type="entry name" value="GOLGI APPARATUS MEMBRANE PROTEIN TVP23"/>
    <property type="match status" value="1"/>
</dbReference>
<gene>
    <name evidence="9" type="ORF">EAE97_007587</name>
</gene>
<evidence type="ECO:0000256" key="2">
    <source>
        <dbReference type="ARBA" id="ARBA00004653"/>
    </source>
</evidence>
<organism evidence="9 10">
    <name type="scientific">Botrytis byssoidea</name>
    <dbReference type="NCBI Taxonomy" id="139641"/>
    <lineage>
        <taxon>Eukaryota</taxon>
        <taxon>Fungi</taxon>
        <taxon>Dikarya</taxon>
        <taxon>Ascomycota</taxon>
        <taxon>Pezizomycotina</taxon>
        <taxon>Leotiomycetes</taxon>
        <taxon>Helotiales</taxon>
        <taxon>Sclerotiniaceae</taxon>
        <taxon>Botrytis</taxon>
    </lineage>
</organism>
<evidence type="ECO:0000313" key="9">
    <source>
        <dbReference type="EMBL" id="KAF7937791.1"/>
    </source>
</evidence>
<evidence type="ECO:0000256" key="5">
    <source>
        <dbReference type="ARBA" id="ARBA00022692"/>
    </source>
</evidence>
<dbReference type="GO" id="GO:0016192">
    <property type="term" value="P:vesicle-mediated transport"/>
    <property type="evidence" value="ECO:0007669"/>
    <property type="project" value="TreeGrafter"/>
</dbReference>
<evidence type="ECO:0000256" key="7">
    <source>
        <dbReference type="ARBA" id="ARBA00023136"/>
    </source>
</evidence>
<dbReference type="GO" id="GO:0000139">
    <property type="term" value="C:Golgi membrane"/>
    <property type="evidence" value="ECO:0007669"/>
    <property type="project" value="UniProtKB-SubCell"/>
</dbReference>
<evidence type="ECO:0000256" key="8">
    <source>
        <dbReference type="RuleBase" id="RU361206"/>
    </source>
</evidence>
<dbReference type="GeneID" id="62151175"/>
<dbReference type="Pfam" id="PF05832">
    <property type="entry name" value="DUF846"/>
    <property type="match status" value="1"/>
</dbReference>
<reference evidence="9 10" key="1">
    <citation type="journal article" date="2020" name="Genome Biol. Evol.">
        <title>Comparative genomics of Sclerotiniaceae.</title>
        <authorList>
            <person name="Valero Jimenez C.A."/>
            <person name="Steentjes M."/>
            <person name="Scholten O.E."/>
            <person name="Van Kan J.A.L."/>
        </authorList>
    </citation>
    <scope>NUCLEOTIDE SEQUENCE [LARGE SCALE GENOMIC DNA]</scope>
    <source>
        <strain evidence="9 10">MUCL 94</strain>
    </source>
</reference>
<feature type="transmembrane region" description="Helical" evidence="8">
    <location>
        <begin position="118"/>
        <end position="138"/>
    </location>
</feature>
<dbReference type="PANTHER" id="PTHR13019">
    <property type="entry name" value="GOLGI APPARATUS MEMBRANE PROTEIN TVP23"/>
    <property type="match status" value="1"/>
</dbReference>
<evidence type="ECO:0000256" key="4">
    <source>
        <dbReference type="ARBA" id="ARBA00013603"/>
    </source>
</evidence>
<accession>A0A9P5ID03</accession>
<keyword evidence="5 8" id="KW-0812">Transmembrane</keyword>
<evidence type="ECO:0000313" key="10">
    <source>
        <dbReference type="Proteomes" id="UP000710849"/>
    </source>
</evidence>
<evidence type="ECO:0000256" key="1">
    <source>
        <dbReference type="ARBA" id="ARBA00003246"/>
    </source>
</evidence>
<comment type="caution">
    <text evidence="9">The sequence shown here is derived from an EMBL/GenBank/DDBJ whole genome shotgun (WGS) entry which is preliminary data.</text>
</comment>
<dbReference type="EMBL" id="RCSW01000015">
    <property type="protein sequence ID" value="KAF7937791.1"/>
    <property type="molecule type" value="Genomic_DNA"/>
</dbReference>
<keyword evidence="6 8" id="KW-1133">Transmembrane helix</keyword>
<evidence type="ECO:0000256" key="6">
    <source>
        <dbReference type="ARBA" id="ARBA00022989"/>
    </source>
</evidence>
<name>A0A9P5ID03_9HELO</name>
<dbReference type="InterPro" id="IPR008564">
    <property type="entry name" value="TVP23-like"/>
</dbReference>